<dbReference type="OrthoDB" id="4335052at2"/>
<dbReference type="EMBL" id="FONG01000017">
    <property type="protein sequence ID" value="SFF52855.1"/>
    <property type="molecule type" value="Genomic_DNA"/>
</dbReference>
<feature type="transmembrane region" description="Helical" evidence="1">
    <location>
        <begin position="37"/>
        <end position="57"/>
    </location>
</feature>
<evidence type="ECO:0000256" key="1">
    <source>
        <dbReference type="SAM" id="Phobius"/>
    </source>
</evidence>
<accession>A0A1I2JDF0</accession>
<proteinExistence type="predicted"/>
<dbReference type="RefSeq" id="WP_093716054.1">
    <property type="nucleotide sequence ID" value="NZ_FONG01000017.1"/>
</dbReference>
<gene>
    <name evidence="2" type="ORF">SAMN05216251_117163</name>
</gene>
<evidence type="ECO:0000313" key="2">
    <source>
        <dbReference type="EMBL" id="SFF52855.1"/>
    </source>
</evidence>
<keyword evidence="1" id="KW-1133">Transmembrane helix</keyword>
<keyword evidence="1" id="KW-0472">Membrane</keyword>
<reference evidence="2 3" key="1">
    <citation type="submission" date="2016-10" db="EMBL/GenBank/DDBJ databases">
        <authorList>
            <person name="de Groot N.N."/>
        </authorList>
    </citation>
    <scope>NUCLEOTIDE SEQUENCE [LARGE SCALE GENOMIC DNA]</scope>
    <source>
        <strain evidence="2 3">CGMCC 4.3510</strain>
    </source>
</reference>
<keyword evidence="1" id="KW-0812">Transmembrane</keyword>
<protein>
    <recommendedName>
        <fullName evidence="4">PH domain-containing protein</fullName>
    </recommendedName>
</protein>
<evidence type="ECO:0000313" key="3">
    <source>
        <dbReference type="Proteomes" id="UP000199323"/>
    </source>
</evidence>
<dbReference type="AlphaFoldDB" id="A0A1I2JDF0"/>
<evidence type="ECO:0008006" key="4">
    <source>
        <dbReference type="Google" id="ProtNLM"/>
    </source>
</evidence>
<feature type="transmembrane region" description="Helical" evidence="1">
    <location>
        <begin position="63"/>
        <end position="85"/>
    </location>
</feature>
<dbReference type="Proteomes" id="UP000199323">
    <property type="component" value="Unassembled WGS sequence"/>
</dbReference>
<dbReference type="STRING" id="380248.SAMN05216251_117163"/>
<sequence length="176" mass="18024">MTDTESGTGTGVGAAGLAERRGFGEAHFHQALGGGDVGCVGFGVGAVLLIPGIGILIGPYGPAATSVAIALLVLAVLLPVAALRYEAHRDGRIPRLHVYDGGIVLTGAAGATAHAWRDLRLTERSHTATYGQGGSQRRVERLELRDGDGRLLCSTGALDQKAVILRLAQAGGARLP</sequence>
<name>A0A1I2JDF0_9ACTN</name>
<organism evidence="2 3">
    <name type="scientific">Actinacidiphila alni</name>
    <dbReference type="NCBI Taxonomy" id="380248"/>
    <lineage>
        <taxon>Bacteria</taxon>
        <taxon>Bacillati</taxon>
        <taxon>Actinomycetota</taxon>
        <taxon>Actinomycetes</taxon>
        <taxon>Kitasatosporales</taxon>
        <taxon>Streptomycetaceae</taxon>
        <taxon>Actinacidiphila</taxon>
    </lineage>
</organism>
<keyword evidence="3" id="KW-1185">Reference proteome</keyword>